<comment type="caution">
    <text evidence="1">The sequence shown here is derived from an EMBL/GenBank/DDBJ whole genome shotgun (WGS) entry which is preliminary data.</text>
</comment>
<evidence type="ECO:0000313" key="1">
    <source>
        <dbReference type="EMBL" id="KKL87003.1"/>
    </source>
</evidence>
<sequence length="102" mass="11860">MWEYEKTEAGKEVHRRYAQTEAGKESSRKAVAKYKKASPKKTKAVSVVNNALRDGRLFKKPCPCGETKVEGHHPDYNKPLEVIWLCKECHIHEHKKKEWTIV</sequence>
<reference evidence="1" key="1">
    <citation type="journal article" date="2015" name="Nature">
        <title>Complex archaea that bridge the gap between prokaryotes and eukaryotes.</title>
        <authorList>
            <person name="Spang A."/>
            <person name="Saw J.H."/>
            <person name="Jorgensen S.L."/>
            <person name="Zaremba-Niedzwiedzka K."/>
            <person name="Martijn J."/>
            <person name="Lind A.E."/>
            <person name="van Eijk R."/>
            <person name="Schleper C."/>
            <person name="Guy L."/>
            <person name="Ettema T.J."/>
        </authorList>
    </citation>
    <scope>NUCLEOTIDE SEQUENCE</scope>
</reference>
<gene>
    <name evidence="1" type="ORF">LCGC14_1939050</name>
</gene>
<protein>
    <submittedName>
        <fullName evidence="1">Uncharacterized protein</fullName>
    </submittedName>
</protein>
<proteinExistence type="predicted"/>
<name>A0A0F9FL40_9ZZZZ</name>
<organism evidence="1">
    <name type="scientific">marine sediment metagenome</name>
    <dbReference type="NCBI Taxonomy" id="412755"/>
    <lineage>
        <taxon>unclassified sequences</taxon>
        <taxon>metagenomes</taxon>
        <taxon>ecological metagenomes</taxon>
    </lineage>
</organism>
<dbReference type="EMBL" id="LAZR01020953">
    <property type="protein sequence ID" value="KKL87003.1"/>
    <property type="molecule type" value="Genomic_DNA"/>
</dbReference>
<accession>A0A0F9FL40</accession>
<dbReference type="AlphaFoldDB" id="A0A0F9FL40"/>